<reference evidence="1 2" key="1">
    <citation type="submission" date="2018-06" db="EMBL/GenBank/DDBJ databases">
        <authorList>
            <consortium name="Pathogen Informatics"/>
            <person name="Doyle S."/>
        </authorList>
    </citation>
    <scope>NUCLEOTIDE SEQUENCE [LARGE SCALE GENOMIC DNA]</scope>
    <source>
        <strain evidence="1 2">NCTC11009</strain>
    </source>
</reference>
<gene>
    <name evidence="1" type="ORF">NCTC11009_01839</name>
</gene>
<sequence length="35" mass="4089">MPFRALNLDMNILVGYRVDIGEGYPQSLFEKVFVR</sequence>
<evidence type="ECO:0000313" key="2">
    <source>
        <dbReference type="Proteomes" id="UP000250242"/>
    </source>
</evidence>
<dbReference type="EMBL" id="UATH01000001">
    <property type="protein sequence ID" value="SPY08610.1"/>
    <property type="molecule type" value="Genomic_DNA"/>
</dbReference>
<dbReference type="AlphaFoldDB" id="A0A2X1VJP3"/>
<accession>A0A2X1VJP3</accession>
<protein>
    <submittedName>
        <fullName evidence="1">Uncharacterized protein</fullName>
    </submittedName>
</protein>
<evidence type="ECO:0000313" key="1">
    <source>
        <dbReference type="EMBL" id="SPY08610.1"/>
    </source>
</evidence>
<proteinExistence type="predicted"/>
<organism evidence="1 2">
    <name type="scientific">Oligella urethralis</name>
    <dbReference type="NCBI Taxonomy" id="90245"/>
    <lineage>
        <taxon>Bacteria</taxon>
        <taxon>Pseudomonadati</taxon>
        <taxon>Pseudomonadota</taxon>
        <taxon>Betaproteobacteria</taxon>
        <taxon>Burkholderiales</taxon>
        <taxon>Alcaligenaceae</taxon>
        <taxon>Oligella</taxon>
    </lineage>
</organism>
<dbReference type="Proteomes" id="UP000250242">
    <property type="component" value="Unassembled WGS sequence"/>
</dbReference>
<name>A0A2X1VJP3_9BURK</name>